<accession>A0A8J5UV45</accession>
<feature type="transmembrane region" description="Helical" evidence="5">
    <location>
        <begin position="415"/>
        <end position="438"/>
    </location>
</feature>
<feature type="transmembrane region" description="Helical" evidence="5">
    <location>
        <begin position="387"/>
        <end position="409"/>
    </location>
</feature>
<dbReference type="EMBL" id="JAGSYN010000273">
    <property type="protein sequence ID" value="KAG7660814.1"/>
    <property type="molecule type" value="Genomic_DNA"/>
</dbReference>
<keyword evidence="2 5" id="KW-0812">Transmembrane</keyword>
<reference evidence="7 8" key="1">
    <citation type="journal article" date="2021" name="DNA Res.">
        <title>Genome analysis of Candida subhashii reveals its hybrid nature and dual mitochondrial genome conformations.</title>
        <authorList>
            <person name="Mixao V."/>
            <person name="Hegedusova E."/>
            <person name="Saus E."/>
            <person name="Pryszcz L.P."/>
            <person name="Cillingova A."/>
            <person name="Nosek J."/>
            <person name="Gabaldon T."/>
        </authorList>
    </citation>
    <scope>NUCLEOTIDE SEQUENCE [LARGE SCALE GENOMIC DNA]</scope>
    <source>
        <strain evidence="7 8">CBS 10753</strain>
    </source>
</reference>
<evidence type="ECO:0000313" key="7">
    <source>
        <dbReference type="EMBL" id="KAG7660814.1"/>
    </source>
</evidence>
<feature type="transmembrane region" description="Helical" evidence="5">
    <location>
        <begin position="132"/>
        <end position="149"/>
    </location>
</feature>
<dbReference type="Proteomes" id="UP000694255">
    <property type="component" value="Unassembled WGS sequence"/>
</dbReference>
<feature type="transmembrane region" description="Helical" evidence="5">
    <location>
        <begin position="64"/>
        <end position="87"/>
    </location>
</feature>
<feature type="transmembrane region" description="Helical" evidence="5">
    <location>
        <begin position="307"/>
        <end position="333"/>
    </location>
</feature>
<dbReference type="GeneID" id="73472431"/>
<feature type="transmembrane region" description="Helical" evidence="5">
    <location>
        <begin position="229"/>
        <end position="252"/>
    </location>
</feature>
<dbReference type="RefSeq" id="XP_049261047.1">
    <property type="nucleotide sequence ID" value="XM_049409719.1"/>
</dbReference>
<dbReference type="GO" id="GO:0005886">
    <property type="term" value="C:plasma membrane"/>
    <property type="evidence" value="ECO:0007669"/>
    <property type="project" value="TreeGrafter"/>
</dbReference>
<dbReference type="CDD" id="cd17323">
    <property type="entry name" value="MFS_Tpo1_MDR_like"/>
    <property type="match status" value="1"/>
</dbReference>
<feature type="transmembrane region" description="Helical" evidence="5">
    <location>
        <begin position="445"/>
        <end position="468"/>
    </location>
</feature>
<gene>
    <name evidence="7" type="ORF">J8A68_005631</name>
</gene>
<comment type="subcellular location">
    <subcellularLocation>
        <location evidence="1">Membrane</location>
        <topology evidence="1">Multi-pass membrane protein</topology>
    </subcellularLocation>
</comment>
<dbReference type="AlphaFoldDB" id="A0A8J5UV45"/>
<keyword evidence="3 5" id="KW-1133">Transmembrane helix</keyword>
<sequence>MSEEEIISINSKESLELINDDQLKEEDAIVVKLPVDPYLVTFHPDHDSVDDKEDASRLSRFHKWIVVSIISFDSLCVTCISSCWALATPNIMSHFGVSQEVSTLGISLYVWSVGLGAIFLSPISEFHGRRMVYIFGLSLTIAFEILTSFCDNIGGMLFGRFMSGVFGSSFLGVASGSFSDLFKAKDHDKGKKDANKELALSLVLYSVSPFAGPGLGPLISGFVNSNMEFRWTFIIMLLWSVLLLVLVVFFVPETYEPINLKRKAKRLRKETGNDECYAPVERVNTTLYESILTSPKRPLLLMFRDNMTFVLCFYTAFTLAVVYLFFVAFPYMFQTVYGFSLSQQGMSFIALVIGMVLTALISPYYINRIYMRMLRKNNGVPKPKFRFASLMIGVFIIPVGLFIIAWTAYPSIHWIVPMIGSAIFGCGTILVFNGIFAYTVEAYRLYAASAMATNSFVRSVLSGILPLFGLRMYEKMGIHWATSLLAFFSILLIPIPFLFFKYGEYLRSRSPYAWSVDM</sequence>
<dbReference type="FunFam" id="1.20.1250.20:FF:000082">
    <property type="entry name" value="MFS multidrug transporter, putative"/>
    <property type="match status" value="1"/>
</dbReference>
<evidence type="ECO:0000256" key="5">
    <source>
        <dbReference type="SAM" id="Phobius"/>
    </source>
</evidence>
<evidence type="ECO:0000256" key="3">
    <source>
        <dbReference type="ARBA" id="ARBA00022989"/>
    </source>
</evidence>
<dbReference type="PANTHER" id="PTHR23502:SF7">
    <property type="entry name" value="DRUG_PROTON ANTIPORTER YHK8-RELATED"/>
    <property type="match status" value="1"/>
</dbReference>
<dbReference type="InterPro" id="IPR020846">
    <property type="entry name" value="MFS_dom"/>
</dbReference>
<dbReference type="OrthoDB" id="9986881at2759"/>
<dbReference type="PANTHER" id="PTHR23502">
    <property type="entry name" value="MAJOR FACILITATOR SUPERFAMILY"/>
    <property type="match status" value="1"/>
</dbReference>
<name>A0A8J5UV45_9ASCO</name>
<evidence type="ECO:0000259" key="6">
    <source>
        <dbReference type="PROSITE" id="PS50850"/>
    </source>
</evidence>
<feature type="transmembrane region" description="Helical" evidence="5">
    <location>
        <begin position="161"/>
        <end position="182"/>
    </location>
</feature>
<dbReference type="PROSITE" id="PS50850">
    <property type="entry name" value="MFS"/>
    <property type="match status" value="1"/>
</dbReference>
<dbReference type="Pfam" id="PF07690">
    <property type="entry name" value="MFS_1"/>
    <property type="match status" value="1"/>
</dbReference>
<dbReference type="GO" id="GO:0022857">
    <property type="term" value="F:transmembrane transporter activity"/>
    <property type="evidence" value="ECO:0007669"/>
    <property type="project" value="InterPro"/>
</dbReference>
<evidence type="ECO:0000256" key="1">
    <source>
        <dbReference type="ARBA" id="ARBA00004141"/>
    </source>
</evidence>
<feature type="domain" description="Major facilitator superfamily (MFS) profile" evidence="6">
    <location>
        <begin position="59"/>
        <end position="506"/>
    </location>
</feature>
<evidence type="ECO:0000313" key="8">
    <source>
        <dbReference type="Proteomes" id="UP000694255"/>
    </source>
</evidence>
<organism evidence="7 8">
    <name type="scientific">[Candida] subhashii</name>
    <dbReference type="NCBI Taxonomy" id="561895"/>
    <lineage>
        <taxon>Eukaryota</taxon>
        <taxon>Fungi</taxon>
        <taxon>Dikarya</taxon>
        <taxon>Ascomycota</taxon>
        <taxon>Saccharomycotina</taxon>
        <taxon>Pichiomycetes</taxon>
        <taxon>Debaryomycetaceae</taxon>
        <taxon>Spathaspora</taxon>
    </lineage>
</organism>
<evidence type="ECO:0000256" key="2">
    <source>
        <dbReference type="ARBA" id="ARBA00022692"/>
    </source>
</evidence>
<comment type="caution">
    <text evidence="7">The sequence shown here is derived from an EMBL/GenBank/DDBJ whole genome shotgun (WGS) entry which is preliminary data.</text>
</comment>
<feature type="transmembrane region" description="Helical" evidence="5">
    <location>
        <begin position="480"/>
        <end position="500"/>
    </location>
</feature>
<dbReference type="InterPro" id="IPR011701">
    <property type="entry name" value="MFS"/>
</dbReference>
<feature type="transmembrane region" description="Helical" evidence="5">
    <location>
        <begin position="202"/>
        <end position="223"/>
    </location>
</feature>
<feature type="transmembrane region" description="Helical" evidence="5">
    <location>
        <begin position="345"/>
        <end position="366"/>
    </location>
</feature>
<keyword evidence="4 5" id="KW-0472">Membrane</keyword>
<feature type="transmembrane region" description="Helical" evidence="5">
    <location>
        <begin position="102"/>
        <end position="120"/>
    </location>
</feature>
<protein>
    <recommendedName>
        <fullName evidence="6">Major facilitator superfamily (MFS) profile domain-containing protein</fullName>
    </recommendedName>
</protein>
<evidence type="ECO:0000256" key="4">
    <source>
        <dbReference type="ARBA" id="ARBA00023136"/>
    </source>
</evidence>
<keyword evidence="8" id="KW-1185">Reference proteome</keyword>
<proteinExistence type="predicted"/>